<organism evidence="5 6">
    <name type="scientific">Alteromonas sediminis</name>
    <dbReference type="NCBI Taxonomy" id="2259342"/>
    <lineage>
        <taxon>Bacteria</taxon>
        <taxon>Pseudomonadati</taxon>
        <taxon>Pseudomonadota</taxon>
        <taxon>Gammaproteobacteria</taxon>
        <taxon>Alteromonadales</taxon>
        <taxon>Alteromonadaceae</taxon>
        <taxon>Alteromonas/Salinimonas group</taxon>
        <taxon>Alteromonas</taxon>
    </lineage>
</organism>
<dbReference type="EMBL" id="RPOK01000006">
    <property type="protein sequence ID" value="RPJ65118.1"/>
    <property type="molecule type" value="Genomic_DNA"/>
</dbReference>
<comment type="caution">
    <text evidence="5">The sequence shown here is derived from an EMBL/GenBank/DDBJ whole genome shotgun (WGS) entry which is preliminary data.</text>
</comment>
<dbReference type="Pfam" id="PF04336">
    <property type="entry name" value="ACP_PD"/>
    <property type="match status" value="1"/>
</dbReference>
<evidence type="ECO:0000313" key="5">
    <source>
        <dbReference type="EMBL" id="RPJ65118.1"/>
    </source>
</evidence>
<dbReference type="PANTHER" id="PTHR38764:SF1">
    <property type="entry name" value="ACYL CARRIER PROTEIN PHOSPHODIESTERASE"/>
    <property type="match status" value="1"/>
</dbReference>
<name>A0A3N5Z834_9ALTE</name>
<evidence type="ECO:0000256" key="3">
    <source>
        <dbReference type="ARBA" id="ARBA00023098"/>
    </source>
</evidence>
<gene>
    <name evidence="5" type="ORF">DRW07_17570</name>
</gene>
<sequence length="209" mass="24096">MNYLGHLYFAQSTADSHMGSLLGDFRRGVDISQFNTATLKALENHYKVDKFTDSHPNVLASKRLFRPENRRFSTVALDILYDHFLIRHWSDYHNQALPHFTTASYSLLKKRVPVMPPRMKAVVLHMIENDGLSVYRTMQGVDKAIQHVANRIRFANTFATCTDDIMQHYDALLDHFLVFLPALIKHVQHDNPELPLPGHCENEIGRQAK</sequence>
<accession>A0A3N5Z834</accession>
<dbReference type="PIRSF" id="PIRSF011489">
    <property type="entry name" value="DUF479"/>
    <property type="match status" value="1"/>
</dbReference>
<dbReference type="RefSeq" id="WP_124029246.1">
    <property type="nucleotide sequence ID" value="NZ_JBHRSN010000013.1"/>
</dbReference>
<dbReference type="Proteomes" id="UP000275281">
    <property type="component" value="Unassembled WGS sequence"/>
</dbReference>
<dbReference type="PANTHER" id="PTHR38764">
    <property type="entry name" value="ACYL CARRIER PROTEIN PHOSPHODIESTERASE"/>
    <property type="match status" value="1"/>
</dbReference>
<dbReference type="GO" id="GO:0006633">
    <property type="term" value="P:fatty acid biosynthetic process"/>
    <property type="evidence" value="ECO:0007669"/>
    <property type="project" value="UniProtKB-KW"/>
</dbReference>
<evidence type="ECO:0000256" key="2">
    <source>
        <dbReference type="ARBA" id="ARBA00022801"/>
    </source>
</evidence>
<dbReference type="AlphaFoldDB" id="A0A3N5Z834"/>
<keyword evidence="2" id="KW-0378">Hydrolase</keyword>
<evidence type="ECO:0000313" key="6">
    <source>
        <dbReference type="Proteomes" id="UP000275281"/>
    </source>
</evidence>
<keyword evidence="1" id="KW-0444">Lipid biosynthesis</keyword>
<keyword evidence="3" id="KW-0443">Lipid metabolism</keyword>
<dbReference type="InterPro" id="IPR007431">
    <property type="entry name" value="ACP_PD"/>
</dbReference>
<keyword evidence="4" id="KW-0276">Fatty acid metabolism</keyword>
<keyword evidence="6" id="KW-1185">Reference proteome</keyword>
<protein>
    <submittedName>
        <fullName evidence="5">DUF479 domain-containing protein</fullName>
    </submittedName>
</protein>
<evidence type="ECO:0000256" key="1">
    <source>
        <dbReference type="ARBA" id="ARBA00022516"/>
    </source>
</evidence>
<evidence type="ECO:0000256" key="4">
    <source>
        <dbReference type="ARBA" id="ARBA00023160"/>
    </source>
</evidence>
<dbReference type="OrthoDB" id="8442777at2"/>
<dbReference type="GO" id="GO:0008770">
    <property type="term" value="F:[acyl-carrier-protein] phosphodiesterase activity"/>
    <property type="evidence" value="ECO:0007669"/>
    <property type="project" value="InterPro"/>
</dbReference>
<proteinExistence type="predicted"/>
<reference evidence="5 6" key="1">
    <citation type="submission" date="2018-11" db="EMBL/GenBank/DDBJ databases">
        <authorList>
            <person name="Ye M.-Q."/>
            <person name="Du Z.-J."/>
        </authorList>
    </citation>
    <scope>NUCLEOTIDE SEQUENCE [LARGE SCALE GENOMIC DNA]</scope>
    <source>
        <strain evidence="5 6">U0105</strain>
    </source>
</reference>
<keyword evidence="4" id="KW-0275">Fatty acid biosynthesis</keyword>